<keyword evidence="2" id="KW-1185">Reference proteome</keyword>
<reference evidence="1" key="1">
    <citation type="submission" date="2022-06" db="EMBL/GenBank/DDBJ databases">
        <authorList>
            <person name="Legras J.-L."/>
            <person name="Devillers H."/>
            <person name="Grondin C."/>
        </authorList>
    </citation>
    <scope>NUCLEOTIDE SEQUENCE</scope>
    <source>
        <strain evidence="1">CLIB 1444</strain>
    </source>
</reference>
<keyword evidence="1" id="KW-0560">Oxidoreductase</keyword>
<gene>
    <name evidence="1" type="ORF">CLIB1444_01S18734</name>
</gene>
<evidence type="ECO:0000313" key="2">
    <source>
        <dbReference type="Proteomes" id="UP001152531"/>
    </source>
</evidence>
<proteinExistence type="predicted"/>
<protein>
    <submittedName>
        <fullName evidence="1">Nitronate monooxygenase</fullName>
    </submittedName>
</protein>
<dbReference type="EMBL" id="CALSDN010000001">
    <property type="protein sequence ID" value="CAH6718977.1"/>
    <property type="molecule type" value="Genomic_DNA"/>
</dbReference>
<comment type="caution">
    <text evidence="1">The sequence shown here is derived from an EMBL/GenBank/DDBJ whole genome shotgun (WGS) entry which is preliminary data.</text>
</comment>
<accession>A0ACA9Y1Z6</accession>
<sequence>MKSFSSLQSLGIKFPIIQAPMAGVSTAEMCSKVTQFGGLGSLPFGSNIQSAIDSLNDFKLKYNTNKVNVNFFAHGVDNVVNDEMVSNWKKLYHGEKIVKNGNVSFKEFETFPQFNSFLTNLIDFKPLVVSFHFGLPSSKTIEQLKKSGILVFATVTSVEEAKYCLSQSADGLVLQGYEAGGHRGVFSEYDELLSTDALFKQVKSMNPDCFVIPAGGIVDTTTIQYYLDQGASAVQLGTAFLTTDESLANKEMISNSDLPTIMTDLISGKPARCIRTKFIQDVEKNRVGPLPPYGWMYDGYKQWKAKQDGSKGFFLVGANYKQAKHGLSTEEVMENLTKDLKL</sequence>
<evidence type="ECO:0000313" key="1">
    <source>
        <dbReference type="EMBL" id="CAH6718977.1"/>
    </source>
</evidence>
<organism evidence="1 2">
    <name type="scientific">[Candida] jaroonii</name>
    <dbReference type="NCBI Taxonomy" id="467808"/>
    <lineage>
        <taxon>Eukaryota</taxon>
        <taxon>Fungi</taxon>
        <taxon>Dikarya</taxon>
        <taxon>Ascomycota</taxon>
        <taxon>Saccharomycotina</taxon>
        <taxon>Pichiomycetes</taxon>
        <taxon>Debaryomycetaceae</taxon>
        <taxon>Yamadazyma</taxon>
    </lineage>
</organism>
<dbReference type="Proteomes" id="UP001152531">
    <property type="component" value="Unassembled WGS sequence"/>
</dbReference>
<name>A0ACA9Y1Z6_9ASCO</name>
<keyword evidence="1" id="KW-0503">Monooxygenase</keyword>